<sequence>MVVQWTVKRYQELGIANDRPTSGRPRLMRNCFYNLIMRLDFRIIIYLRHCVKIDKSIEYFKF</sequence>
<organism evidence="1 2">
    <name type="scientific">Heterorhabditis bacteriophora</name>
    <name type="common">Entomopathogenic nematode worm</name>
    <dbReference type="NCBI Taxonomy" id="37862"/>
    <lineage>
        <taxon>Eukaryota</taxon>
        <taxon>Metazoa</taxon>
        <taxon>Ecdysozoa</taxon>
        <taxon>Nematoda</taxon>
        <taxon>Chromadorea</taxon>
        <taxon>Rhabditida</taxon>
        <taxon>Rhabditina</taxon>
        <taxon>Rhabditomorpha</taxon>
        <taxon>Strongyloidea</taxon>
        <taxon>Heterorhabditidae</taxon>
        <taxon>Heterorhabditis</taxon>
    </lineage>
</organism>
<evidence type="ECO:0000313" key="2">
    <source>
        <dbReference type="WBParaSite" id="Hba_02413"/>
    </source>
</evidence>
<evidence type="ECO:0000313" key="1">
    <source>
        <dbReference type="Proteomes" id="UP000095283"/>
    </source>
</evidence>
<proteinExistence type="predicted"/>
<dbReference type="AlphaFoldDB" id="A0A1I7WCG9"/>
<keyword evidence="1" id="KW-1185">Reference proteome</keyword>
<protein>
    <submittedName>
        <fullName evidence="2">Transposase</fullName>
    </submittedName>
</protein>
<name>A0A1I7WCG9_HETBA</name>
<accession>A0A1I7WCG9</accession>
<dbReference type="Proteomes" id="UP000095283">
    <property type="component" value="Unplaced"/>
</dbReference>
<dbReference type="WBParaSite" id="Hba_02413">
    <property type="protein sequence ID" value="Hba_02413"/>
    <property type="gene ID" value="Hba_02413"/>
</dbReference>
<reference evidence="2" key="1">
    <citation type="submission" date="2016-11" db="UniProtKB">
        <authorList>
            <consortium name="WormBaseParasite"/>
        </authorList>
    </citation>
    <scope>IDENTIFICATION</scope>
</reference>